<feature type="region of interest" description="Disordered" evidence="14">
    <location>
        <begin position="737"/>
        <end position="765"/>
    </location>
</feature>
<evidence type="ECO:0000256" key="13">
    <source>
        <dbReference type="ARBA" id="ARBA00048159"/>
    </source>
</evidence>
<evidence type="ECO:0000256" key="12">
    <source>
        <dbReference type="ARBA" id="ARBA00039362"/>
    </source>
</evidence>
<dbReference type="InterPro" id="IPR014729">
    <property type="entry name" value="Rossmann-like_a/b/a_fold"/>
</dbReference>
<sequence>TVLSGDYSFEFGFLLQIGEDAALAAALNDYLSSRSYLAGFGPSGADLEAFRLLGRPPDPRHVHALRWFTHIATAGRRDTPPWSPPEGTAGPQLRLYNSLTRTKEPFVPQKGNKVTWYCCGPTVYDASHMGHARSYISFDILRRILRDYFKYDVLYCMNITDIDDKIIKRARQNFLLEEYKKKKLPAEDVLKDVLTAREPFQAVLSSTADPDKKQMLERLDAAVSAALQPLQDALERRAAAAEVQPLAQALLDRSGDLLADWLDQQLGSSVTENSIFSTLPRHWEDEFHRDMDALNVLPPDVLTRVSEYVPEIVDFVGKIVSNGYGYESNGSVYFDTSRFDSSPLHSYAKLVPEAVGDIRALQEGEGDLSVSADRLSEKKSQNDFALWKASKPGEPSWDSPWGKGRPGWHIECSAMAGSILGESMDIHGGGFDLRFPHHDNELAQSEVTEPPEPPSRGRRSAELTVLRVSPAGLLPERPLGALLPAHGSPDHRRLQDVQVPQELHHHQGRPVQEHRSVSGTSPDASRPPRRSVPGSVPSPEASRPAFSDRKRSVHEALCDNLDTRAALEELRLLVSQANGYMASRKSSRRPANRLLLGGVANYLTSMLKIFGAIEGTESIGFPVGQNQSVDLESTVMPYLAVLSDFREAVRRIAREQKVTELLQLCDALRDETLPELGVRLEDHEGLPTVVKLVDKDTLLKEREEKKKVRTEPLHVVLSPDNARLAKMRIPPSEMFRSETDKYSSFDETGFPTHDAEGKEVSKGQAKKLRKLYEAQEKLHSEFLQRTQNGN</sequence>
<dbReference type="CDD" id="cd10310">
    <property type="entry name" value="GST_C_CysRS_N"/>
    <property type="match status" value="1"/>
</dbReference>
<evidence type="ECO:0000256" key="3">
    <source>
        <dbReference type="ARBA" id="ARBA00022598"/>
    </source>
</evidence>
<dbReference type="SUPFAM" id="SSF47323">
    <property type="entry name" value="Anticodon-binding domain of a subclass of class I aminoacyl-tRNA synthetases"/>
    <property type="match status" value="1"/>
</dbReference>
<dbReference type="InterPro" id="IPR036282">
    <property type="entry name" value="Glutathione-S-Trfase_C_sf"/>
</dbReference>
<evidence type="ECO:0000256" key="4">
    <source>
        <dbReference type="ARBA" id="ARBA00022723"/>
    </source>
</evidence>
<comment type="cofactor">
    <cofactor evidence="1">
        <name>Zn(2+)</name>
        <dbReference type="ChEBI" id="CHEBI:29105"/>
    </cofactor>
</comment>
<reference evidence="16" key="2">
    <citation type="submission" date="2025-08" db="UniProtKB">
        <authorList>
            <consortium name="Ensembl"/>
        </authorList>
    </citation>
    <scope>IDENTIFICATION</scope>
</reference>
<evidence type="ECO:0000256" key="10">
    <source>
        <dbReference type="ARBA" id="ARBA00031499"/>
    </source>
</evidence>
<dbReference type="GO" id="GO:0005524">
    <property type="term" value="F:ATP binding"/>
    <property type="evidence" value="ECO:0007669"/>
    <property type="project" value="UniProtKB-KW"/>
</dbReference>
<dbReference type="Ensembl" id="ENSSFAT00005057338.1">
    <property type="protein sequence ID" value="ENSSFAP00005055637.1"/>
    <property type="gene ID" value="ENSSFAG00005026372.1"/>
</dbReference>
<dbReference type="SUPFAM" id="SSF47616">
    <property type="entry name" value="GST C-terminal domain-like"/>
    <property type="match status" value="1"/>
</dbReference>
<dbReference type="InterPro" id="IPR032678">
    <property type="entry name" value="tRNA-synt_1_cat_dom"/>
</dbReference>
<evidence type="ECO:0000256" key="9">
    <source>
        <dbReference type="ARBA" id="ARBA00023146"/>
    </source>
</evidence>
<evidence type="ECO:0000313" key="16">
    <source>
        <dbReference type="Ensembl" id="ENSSFAP00005055637.1"/>
    </source>
</evidence>
<feature type="region of interest" description="Disordered" evidence="14">
    <location>
        <begin position="504"/>
        <end position="550"/>
    </location>
</feature>
<reference evidence="16" key="3">
    <citation type="submission" date="2025-09" db="UniProtKB">
        <authorList>
            <consortium name="Ensembl"/>
        </authorList>
    </citation>
    <scope>IDENTIFICATION</scope>
</reference>
<evidence type="ECO:0000313" key="17">
    <source>
        <dbReference type="Proteomes" id="UP000472267"/>
    </source>
</evidence>
<organism evidence="16 17">
    <name type="scientific">Salarias fasciatus</name>
    <name type="common">Jewelled blenny</name>
    <name type="synonym">Blennius fasciatus</name>
    <dbReference type="NCBI Taxonomy" id="181472"/>
    <lineage>
        <taxon>Eukaryota</taxon>
        <taxon>Metazoa</taxon>
        <taxon>Chordata</taxon>
        <taxon>Craniata</taxon>
        <taxon>Vertebrata</taxon>
        <taxon>Euteleostomi</taxon>
        <taxon>Actinopterygii</taxon>
        <taxon>Neopterygii</taxon>
        <taxon>Teleostei</taxon>
        <taxon>Neoteleostei</taxon>
        <taxon>Acanthomorphata</taxon>
        <taxon>Ovalentaria</taxon>
        <taxon>Blenniimorphae</taxon>
        <taxon>Blenniiformes</taxon>
        <taxon>Blennioidei</taxon>
        <taxon>Blenniidae</taxon>
        <taxon>Salariinae</taxon>
        <taxon>Salarias</taxon>
    </lineage>
</organism>
<evidence type="ECO:0000259" key="15">
    <source>
        <dbReference type="Pfam" id="PF01406"/>
    </source>
</evidence>
<evidence type="ECO:0000256" key="2">
    <source>
        <dbReference type="ARBA" id="ARBA00012832"/>
    </source>
</evidence>
<dbReference type="Gene3D" id="3.40.50.620">
    <property type="entry name" value="HUPs"/>
    <property type="match status" value="1"/>
</dbReference>
<dbReference type="PRINTS" id="PR00983">
    <property type="entry name" value="TRNASYNTHCYS"/>
</dbReference>
<dbReference type="GO" id="GO:0006423">
    <property type="term" value="P:cysteinyl-tRNA aminoacylation"/>
    <property type="evidence" value="ECO:0007669"/>
    <property type="project" value="InterPro"/>
</dbReference>
<comment type="catalytic activity">
    <reaction evidence="13">
        <text>tRNA(Cys) + L-cysteine + ATP = L-cysteinyl-tRNA(Cys) + AMP + diphosphate</text>
        <dbReference type="Rhea" id="RHEA:17773"/>
        <dbReference type="Rhea" id="RHEA-COMP:9661"/>
        <dbReference type="Rhea" id="RHEA-COMP:9679"/>
        <dbReference type="ChEBI" id="CHEBI:30616"/>
        <dbReference type="ChEBI" id="CHEBI:33019"/>
        <dbReference type="ChEBI" id="CHEBI:35235"/>
        <dbReference type="ChEBI" id="CHEBI:78442"/>
        <dbReference type="ChEBI" id="CHEBI:78517"/>
        <dbReference type="ChEBI" id="CHEBI:456215"/>
        <dbReference type="EC" id="6.1.1.16"/>
    </reaction>
    <physiologicalReaction direction="left-to-right" evidence="13">
        <dbReference type="Rhea" id="RHEA:17774"/>
    </physiologicalReaction>
</comment>
<evidence type="ECO:0000256" key="5">
    <source>
        <dbReference type="ARBA" id="ARBA00022741"/>
    </source>
</evidence>
<evidence type="ECO:0000256" key="1">
    <source>
        <dbReference type="ARBA" id="ARBA00001947"/>
    </source>
</evidence>
<dbReference type="InterPro" id="IPR009080">
    <property type="entry name" value="tRNAsynth_Ia_anticodon-bd"/>
</dbReference>
<keyword evidence="3" id="KW-0436">Ligase</keyword>
<comment type="function">
    <text evidence="11">Catalyzes the ATP-dependent ligation of cysteine to tRNA(Cys).</text>
</comment>
<gene>
    <name evidence="16" type="primary">cars1</name>
</gene>
<dbReference type="PANTHER" id="PTHR10890:SF3">
    <property type="entry name" value="CYSTEINE--TRNA LIGASE, CYTOPLASMIC"/>
    <property type="match status" value="1"/>
</dbReference>
<evidence type="ECO:0000256" key="11">
    <source>
        <dbReference type="ARBA" id="ARBA00037196"/>
    </source>
</evidence>
<keyword evidence="9" id="KW-0030">Aminoacyl-tRNA synthetase</keyword>
<keyword evidence="8" id="KW-0648">Protein biosynthesis</keyword>
<keyword evidence="17" id="KW-1185">Reference proteome</keyword>
<evidence type="ECO:0000256" key="6">
    <source>
        <dbReference type="ARBA" id="ARBA00022833"/>
    </source>
</evidence>
<evidence type="ECO:0000256" key="8">
    <source>
        <dbReference type="ARBA" id="ARBA00022917"/>
    </source>
</evidence>
<reference evidence="16" key="1">
    <citation type="submission" date="2019-06" db="EMBL/GenBank/DDBJ databases">
        <authorList>
            <consortium name="Wellcome Sanger Institute Data Sharing"/>
        </authorList>
    </citation>
    <scope>NUCLEOTIDE SEQUENCE [LARGE SCALE GENOMIC DNA]</scope>
</reference>
<keyword evidence="5" id="KW-0547">Nucleotide-binding</keyword>
<dbReference type="Proteomes" id="UP000472267">
    <property type="component" value="Chromosome 1"/>
</dbReference>
<dbReference type="PANTHER" id="PTHR10890">
    <property type="entry name" value="CYSTEINYL-TRNA SYNTHETASE"/>
    <property type="match status" value="1"/>
</dbReference>
<dbReference type="AlphaFoldDB" id="A0A672JR33"/>
<accession>A0A672JR33</accession>
<name>A0A672JR33_SALFA</name>
<dbReference type="GO" id="GO:0004817">
    <property type="term" value="F:cysteine-tRNA ligase activity"/>
    <property type="evidence" value="ECO:0007669"/>
    <property type="project" value="UniProtKB-EC"/>
</dbReference>
<dbReference type="GO" id="GO:0005737">
    <property type="term" value="C:cytoplasm"/>
    <property type="evidence" value="ECO:0007669"/>
    <property type="project" value="TreeGrafter"/>
</dbReference>
<keyword evidence="7" id="KW-0067">ATP-binding</keyword>
<evidence type="ECO:0000256" key="14">
    <source>
        <dbReference type="SAM" id="MobiDB-lite"/>
    </source>
</evidence>
<dbReference type="GO" id="GO:0046872">
    <property type="term" value="F:metal ion binding"/>
    <property type="evidence" value="ECO:0007669"/>
    <property type="project" value="UniProtKB-KW"/>
</dbReference>
<dbReference type="InterPro" id="IPR015803">
    <property type="entry name" value="Cys-tRNA-ligase"/>
</dbReference>
<protein>
    <recommendedName>
        <fullName evidence="12">Cysteine--tRNA ligase, cytoplasmic</fullName>
        <ecNumber evidence="2">6.1.1.16</ecNumber>
    </recommendedName>
    <alternativeName>
        <fullName evidence="10">Cysteinyl-tRNA synthetase</fullName>
    </alternativeName>
</protein>
<dbReference type="EC" id="6.1.1.16" evidence="2"/>
<feature type="domain" description="tRNA synthetases class I catalytic" evidence="15">
    <location>
        <begin position="106"/>
        <end position="448"/>
    </location>
</feature>
<dbReference type="Pfam" id="PF01406">
    <property type="entry name" value="tRNA-synt_1e"/>
    <property type="match status" value="1"/>
</dbReference>
<keyword evidence="6" id="KW-0862">Zinc</keyword>
<dbReference type="SUPFAM" id="SSF52374">
    <property type="entry name" value="Nucleotidylyl transferase"/>
    <property type="match status" value="1"/>
</dbReference>
<keyword evidence="4" id="KW-0479">Metal-binding</keyword>
<dbReference type="InterPro" id="IPR024909">
    <property type="entry name" value="Cys-tRNA/MSH_ligase"/>
</dbReference>
<proteinExistence type="predicted"/>
<evidence type="ECO:0000256" key="7">
    <source>
        <dbReference type="ARBA" id="ARBA00022840"/>
    </source>
</evidence>
<dbReference type="NCBIfam" id="TIGR00435">
    <property type="entry name" value="cysS"/>
    <property type="match status" value="1"/>
</dbReference>